<evidence type="ECO:0000313" key="1">
    <source>
        <dbReference type="EMBL" id="TFY92692.1"/>
    </source>
</evidence>
<reference evidence="1 2" key="1">
    <citation type="journal article" date="2019" name="Syst. Appl. Microbiol.">
        <title>New species of pathogenic Pseudomonas isolated from citrus in Tunisia: Proposal of Pseudomonas kairouanensis sp. nov. and Pseudomonas nabeulensis sp. nov.</title>
        <authorList>
            <person name="Oueslati M."/>
            <person name="Mulet M."/>
            <person name="Gomila M."/>
            <person name="Berge O."/>
            <person name="Hajlaoui M.R."/>
            <person name="Lalucat J."/>
            <person name="Sadfi-Zouaoui N."/>
            <person name="Garcia-Valdes E."/>
        </authorList>
    </citation>
    <scope>NUCLEOTIDE SEQUENCE [LARGE SCALE GENOMIC DNA]</scope>
    <source>
        <strain evidence="1 2">KC12</strain>
    </source>
</reference>
<dbReference type="AlphaFoldDB" id="A0A4Z0B0V3"/>
<comment type="caution">
    <text evidence="1">The sequence shown here is derived from an EMBL/GenBank/DDBJ whole genome shotgun (WGS) entry which is preliminary data.</text>
</comment>
<proteinExistence type="predicted"/>
<sequence>MWPRCFSDSSVVPGRALSRASPLPHLTEYILWNAVRCGSGLAREEARPANPKTHPVTPCLIFGYARPSS</sequence>
<name>A0A4Z0B0V3_9PSED</name>
<organism evidence="1 2">
    <name type="scientific">Pseudomonas kairouanensis</name>
    <dbReference type="NCBI Taxonomy" id="2293832"/>
    <lineage>
        <taxon>Bacteria</taxon>
        <taxon>Pseudomonadati</taxon>
        <taxon>Pseudomonadota</taxon>
        <taxon>Gammaproteobacteria</taxon>
        <taxon>Pseudomonadales</taxon>
        <taxon>Pseudomonadaceae</taxon>
        <taxon>Pseudomonas</taxon>
    </lineage>
</organism>
<dbReference type="Proteomes" id="UP000297391">
    <property type="component" value="Unassembled WGS sequence"/>
</dbReference>
<accession>A0A4Z0B0V3</accession>
<keyword evidence="2" id="KW-1185">Reference proteome</keyword>
<evidence type="ECO:0000313" key="2">
    <source>
        <dbReference type="Proteomes" id="UP000297391"/>
    </source>
</evidence>
<gene>
    <name evidence="1" type="ORF">DYL59_01670</name>
</gene>
<dbReference type="EMBL" id="QUZU01000001">
    <property type="protein sequence ID" value="TFY92692.1"/>
    <property type="molecule type" value="Genomic_DNA"/>
</dbReference>
<protein>
    <submittedName>
        <fullName evidence="1">Uncharacterized protein</fullName>
    </submittedName>
</protein>